<evidence type="ECO:0000313" key="2">
    <source>
        <dbReference type="Proteomes" id="UP000664859"/>
    </source>
</evidence>
<accession>A0A835YU95</accession>
<organism evidence="1 2">
    <name type="scientific">Tribonema minus</name>
    <dbReference type="NCBI Taxonomy" id="303371"/>
    <lineage>
        <taxon>Eukaryota</taxon>
        <taxon>Sar</taxon>
        <taxon>Stramenopiles</taxon>
        <taxon>Ochrophyta</taxon>
        <taxon>PX clade</taxon>
        <taxon>Xanthophyceae</taxon>
        <taxon>Tribonematales</taxon>
        <taxon>Tribonemataceae</taxon>
        <taxon>Tribonema</taxon>
    </lineage>
</organism>
<proteinExistence type="predicted"/>
<gene>
    <name evidence="1" type="ORF">JKP88DRAFT_264071</name>
</gene>
<keyword evidence="2" id="KW-1185">Reference proteome</keyword>
<dbReference type="AlphaFoldDB" id="A0A835YU95"/>
<comment type="caution">
    <text evidence="1">The sequence shown here is derived from an EMBL/GenBank/DDBJ whole genome shotgun (WGS) entry which is preliminary data.</text>
</comment>
<dbReference type="EMBL" id="JAFCMP010000412">
    <property type="protein sequence ID" value="KAG5180187.1"/>
    <property type="molecule type" value="Genomic_DNA"/>
</dbReference>
<evidence type="ECO:0000313" key="1">
    <source>
        <dbReference type="EMBL" id="KAG5180187.1"/>
    </source>
</evidence>
<protein>
    <submittedName>
        <fullName evidence="1">Uncharacterized protein</fullName>
    </submittedName>
</protein>
<sequence length="192" mass="21462">MCRYDTDGCVTVTYRIADGAPRNKVRTVTQQRLYGVIPSYAPLDIATARALHVAAGAPRTVADALLVNSQRLDSTLFAVVHHRRASETCGCFRSIWRSRGEAMQEARRLTADDEWRRMRRAIHCGFRSRGRWPPSFGGLSADSGSDGEEGAYMDRHTDYDCHLVHDVQLPPLRYVCTLQAEGRVPTAPTLTQ</sequence>
<name>A0A835YU95_9STRA</name>
<dbReference type="Proteomes" id="UP000664859">
    <property type="component" value="Unassembled WGS sequence"/>
</dbReference>
<reference evidence="1" key="1">
    <citation type="submission" date="2021-02" db="EMBL/GenBank/DDBJ databases">
        <title>First Annotated Genome of the Yellow-green Alga Tribonema minus.</title>
        <authorList>
            <person name="Mahan K.M."/>
        </authorList>
    </citation>
    <scope>NUCLEOTIDE SEQUENCE</scope>
    <source>
        <strain evidence="1">UTEX B ZZ1240</strain>
    </source>
</reference>